<dbReference type="GO" id="GO:0009986">
    <property type="term" value="C:cell surface"/>
    <property type="evidence" value="ECO:0007669"/>
    <property type="project" value="UniProtKB-ARBA"/>
</dbReference>
<dbReference type="InterPro" id="IPR013783">
    <property type="entry name" value="Ig-like_fold"/>
</dbReference>
<dbReference type="InterPro" id="IPR013162">
    <property type="entry name" value="CD80_C2-set"/>
</dbReference>
<dbReference type="GO" id="GO:0038023">
    <property type="term" value="F:signaling receptor activity"/>
    <property type="evidence" value="ECO:0007669"/>
    <property type="project" value="InterPro"/>
</dbReference>
<evidence type="ECO:0000259" key="10">
    <source>
        <dbReference type="PROSITE" id="PS50835"/>
    </source>
</evidence>
<dbReference type="GO" id="GO:0150077">
    <property type="term" value="P:regulation of neuroinflammatory response"/>
    <property type="evidence" value="ECO:0007669"/>
    <property type="project" value="InterPro"/>
</dbReference>
<evidence type="ECO:0000313" key="11">
    <source>
        <dbReference type="EMBL" id="KAJ8388405.1"/>
    </source>
</evidence>
<evidence type="ECO:0000256" key="1">
    <source>
        <dbReference type="ARBA" id="ARBA00004167"/>
    </source>
</evidence>
<evidence type="ECO:0000256" key="8">
    <source>
        <dbReference type="ARBA" id="ARBA00023180"/>
    </source>
</evidence>
<evidence type="ECO:0000256" key="5">
    <source>
        <dbReference type="ARBA" id="ARBA00023136"/>
    </source>
</evidence>
<evidence type="ECO:0000256" key="9">
    <source>
        <dbReference type="SAM" id="Phobius"/>
    </source>
</evidence>
<evidence type="ECO:0000256" key="2">
    <source>
        <dbReference type="ARBA" id="ARBA00008215"/>
    </source>
</evidence>
<comment type="caution">
    <text evidence="11">The sequence shown here is derived from an EMBL/GenBank/DDBJ whole genome shotgun (WGS) entry which is preliminary data.</text>
</comment>
<gene>
    <name evidence="11" type="ORF">AAFF_G00134310</name>
</gene>
<reference evidence="11" key="1">
    <citation type="journal article" date="2023" name="Science">
        <title>Genome structures resolve the early diversification of teleost fishes.</title>
        <authorList>
            <person name="Parey E."/>
            <person name="Louis A."/>
            <person name="Montfort J."/>
            <person name="Bouchez O."/>
            <person name="Roques C."/>
            <person name="Iampietro C."/>
            <person name="Lluch J."/>
            <person name="Castinel A."/>
            <person name="Donnadieu C."/>
            <person name="Desvignes T."/>
            <person name="Floi Bucao C."/>
            <person name="Jouanno E."/>
            <person name="Wen M."/>
            <person name="Mejri S."/>
            <person name="Dirks R."/>
            <person name="Jansen H."/>
            <person name="Henkel C."/>
            <person name="Chen W.J."/>
            <person name="Zahm M."/>
            <person name="Cabau C."/>
            <person name="Klopp C."/>
            <person name="Thompson A.W."/>
            <person name="Robinson-Rechavi M."/>
            <person name="Braasch I."/>
            <person name="Lecointre G."/>
            <person name="Bobe J."/>
            <person name="Postlethwait J.H."/>
            <person name="Berthelot C."/>
            <person name="Roest Crollius H."/>
            <person name="Guiguen Y."/>
        </authorList>
    </citation>
    <scope>NUCLEOTIDE SEQUENCE</scope>
    <source>
        <strain evidence="11">NC1722</strain>
    </source>
</reference>
<keyword evidence="7" id="KW-0675">Receptor</keyword>
<feature type="transmembrane region" description="Helical" evidence="9">
    <location>
        <begin position="6"/>
        <end position="31"/>
    </location>
</feature>
<dbReference type="InterPro" id="IPR036179">
    <property type="entry name" value="Ig-like_dom_sf"/>
</dbReference>
<dbReference type="Proteomes" id="UP001221898">
    <property type="component" value="Unassembled WGS sequence"/>
</dbReference>
<proteinExistence type="inferred from homology"/>
<accession>A0AAD7RQJ3</accession>
<evidence type="ECO:0000256" key="6">
    <source>
        <dbReference type="ARBA" id="ARBA00023157"/>
    </source>
</evidence>
<dbReference type="AlphaFoldDB" id="A0AAD7RQJ3"/>
<evidence type="ECO:0000256" key="7">
    <source>
        <dbReference type="ARBA" id="ARBA00023170"/>
    </source>
</evidence>
<dbReference type="PANTHER" id="PTHR21462:SF2">
    <property type="entry name" value="CELL SURFACE GLYCOPROTEIN CD200 RECEPTOR 2"/>
    <property type="match status" value="1"/>
</dbReference>
<sequence length="288" mass="31849">MSYKLVEMVLIVDGTPVILLLLLHAGLGIYLTTKGPMSTKPLFTEFRSETYDLGSSVDLICTNKTWDEMVYTIWKLNMNGIQCTIASGFDVQYVDSCTDGKVLNDSRSGGSRLHIPEFSNGDEGVYHCEAVHIDGIYVAEIQVSTAVPPQISTRLVFRDGKREAVCSAAGGKPAASVSWRSTWNYNVTLSSTQNSDGSFTMESRMILPETVSADNLICIVTHLSWRREHIMRVPPAPTSAAISTLQYSILSICSVILLSGFLAACLIVRTSVRRWSNKVRRPICHVYR</sequence>
<keyword evidence="8" id="KW-0325">Glycoprotein</keyword>
<dbReference type="InterPro" id="IPR040012">
    <property type="entry name" value="CD200R"/>
</dbReference>
<keyword evidence="3 9" id="KW-0812">Transmembrane</keyword>
<dbReference type="PROSITE" id="PS50835">
    <property type="entry name" value="IG_LIKE"/>
    <property type="match status" value="2"/>
</dbReference>
<feature type="domain" description="Ig-like" evidence="10">
    <location>
        <begin position="149"/>
        <end position="243"/>
    </location>
</feature>
<dbReference type="Pfam" id="PF08205">
    <property type="entry name" value="C2-set_2"/>
    <property type="match status" value="1"/>
</dbReference>
<evidence type="ECO:0000256" key="4">
    <source>
        <dbReference type="ARBA" id="ARBA00022989"/>
    </source>
</evidence>
<dbReference type="Gene3D" id="2.60.40.10">
    <property type="entry name" value="Immunoglobulins"/>
    <property type="match status" value="2"/>
</dbReference>
<keyword evidence="6" id="KW-1015">Disulfide bond</keyword>
<keyword evidence="12" id="KW-1185">Reference proteome</keyword>
<feature type="domain" description="Ig-like" evidence="10">
    <location>
        <begin position="41"/>
        <end position="144"/>
    </location>
</feature>
<name>A0AAD7RQJ3_9TELE</name>
<comment type="similarity">
    <text evidence="2">Belongs to the CD200R family.</text>
</comment>
<feature type="transmembrane region" description="Helical" evidence="9">
    <location>
        <begin position="245"/>
        <end position="268"/>
    </location>
</feature>
<dbReference type="GO" id="GO:0016020">
    <property type="term" value="C:membrane"/>
    <property type="evidence" value="ECO:0007669"/>
    <property type="project" value="UniProtKB-SubCell"/>
</dbReference>
<dbReference type="EMBL" id="JAINUG010000195">
    <property type="protein sequence ID" value="KAJ8388405.1"/>
    <property type="molecule type" value="Genomic_DNA"/>
</dbReference>
<dbReference type="SUPFAM" id="SSF48726">
    <property type="entry name" value="Immunoglobulin"/>
    <property type="match status" value="2"/>
</dbReference>
<protein>
    <recommendedName>
        <fullName evidence="10">Ig-like domain-containing protein</fullName>
    </recommendedName>
</protein>
<evidence type="ECO:0000313" key="12">
    <source>
        <dbReference type="Proteomes" id="UP001221898"/>
    </source>
</evidence>
<organism evidence="11 12">
    <name type="scientific">Aldrovandia affinis</name>
    <dbReference type="NCBI Taxonomy" id="143900"/>
    <lineage>
        <taxon>Eukaryota</taxon>
        <taxon>Metazoa</taxon>
        <taxon>Chordata</taxon>
        <taxon>Craniata</taxon>
        <taxon>Vertebrata</taxon>
        <taxon>Euteleostomi</taxon>
        <taxon>Actinopterygii</taxon>
        <taxon>Neopterygii</taxon>
        <taxon>Teleostei</taxon>
        <taxon>Notacanthiformes</taxon>
        <taxon>Halosauridae</taxon>
        <taxon>Aldrovandia</taxon>
    </lineage>
</organism>
<dbReference type="InterPro" id="IPR007110">
    <property type="entry name" value="Ig-like_dom"/>
</dbReference>
<evidence type="ECO:0000256" key="3">
    <source>
        <dbReference type="ARBA" id="ARBA00022692"/>
    </source>
</evidence>
<comment type="subcellular location">
    <subcellularLocation>
        <location evidence="1">Membrane</location>
        <topology evidence="1">Single-pass membrane protein</topology>
    </subcellularLocation>
</comment>
<keyword evidence="5 9" id="KW-0472">Membrane</keyword>
<dbReference type="PANTHER" id="PTHR21462">
    <property type="entry name" value="CELL SURFACE GLYCOPROTEIN OX2 RECEPTOR PRECURSOR"/>
    <property type="match status" value="1"/>
</dbReference>
<keyword evidence="4 9" id="KW-1133">Transmembrane helix</keyword>